<feature type="region of interest" description="Disordered" evidence="1">
    <location>
        <begin position="79"/>
        <end position="122"/>
    </location>
</feature>
<accession>A0A7W6KMQ1</accession>
<reference evidence="2 3" key="1">
    <citation type="submission" date="2020-08" db="EMBL/GenBank/DDBJ databases">
        <title>Genomic Encyclopedia of Type Strains, Phase IV (KMG-IV): sequencing the most valuable type-strain genomes for metagenomic binning, comparative biology and taxonomic classification.</title>
        <authorList>
            <person name="Goeker M."/>
        </authorList>
    </citation>
    <scope>NUCLEOTIDE SEQUENCE [LARGE SCALE GENOMIC DNA]</scope>
    <source>
        <strain evidence="2 3">DSM 28101</strain>
    </source>
</reference>
<comment type="caution">
    <text evidence="2">The sequence shown here is derived from an EMBL/GenBank/DDBJ whole genome shotgun (WGS) entry which is preliminary data.</text>
</comment>
<dbReference type="EMBL" id="JACIDZ010000015">
    <property type="protein sequence ID" value="MBB4123960.1"/>
    <property type="molecule type" value="Genomic_DNA"/>
</dbReference>
<protein>
    <submittedName>
        <fullName evidence="2">Uncharacterized protein</fullName>
    </submittedName>
</protein>
<gene>
    <name evidence="2" type="ORF">GGR30_003909</name>
</gene>
<dbReference type="AlphaFoldDB" id="A0A7W6KMQ1"/>
<proteinExistence type="predicted"/>
<feature type="region of interest" description="Disordered" evidence="1">
    <location>
        <begin position="1"/>
        <end position="20"/>
    </location>
</feature>
<evidence type="ECO:0000313" key="3">
    <source>
        <dbReference type="Proteomes" id="UP000530571"/>
    </source>
</evidence>
<organism evidence="2 3">
    <name type="scientific">Martelella radicis</name>
    <dbReference type="NCBI Taxonomy" id="1397476"/>
    <lineage>
        <taxon>Bacteria</taxon>
        <taxon>Pseudomonadati</taxon>
        <taxon>Pseudomonadota</taxon>
        <taxon>Alphaproteobacteria</taxon>
        <taxon>Hyphomicrobiales</taxon>
        <taxon>Aurantimonadaceae</taxon>
        <taxon>Martelella</taxon>
    </lineage>
</organism>
<evidence type="ECO:0000256" key="1">
    <source>
        <dbReference type="SAM" id="MobiDB-lite"/>
    </source>
</evidence>
<sequence length="122" mass="13636">MSSIKPNNFPRAGEHNTVTRAHLETLEAHRAKPQAQLAYTIGGIQETQAHSVIETERNHAIRTGHARLNAVSEQMRSDLTFASQEGRAKADFNARSSAEQSYADAQRKAAERARTRSREPER</sequence>
<dbReference type="Proteomes" id="UP000530571">
    <property type="component" value="Unassembled WGS sequence"/>
</dbReference>
<feature type="compositionally biased region" description="Basic and acidic residues" evidence="1">
    <location>
        <begin position="105"/>
        <end position="122"/>
    </location>
</feature>
<name>A0A7W6KMQ1_9HYPH</name>
<keyword evidence="3" id="KW-1185">Reference proteome</keyword>
<evidence type="ECO:0000313" key="2">
    <source>
        <dbReference type="EMBL" id="MBB4123960.1"/>
    </source>
</evidence>
<dbReference type="RefSeq" id="WP_183489908.1">
    <property type="nucleotide sequence ID" value="NZ_JACIDZ010000015.1"/>
</dbReference>